<keyword evidence="3" id="KW-1185">Reference proteome</keyword>
<dbReference type="AlphaFoldDB" id="A0AAP2D8X5"/>
<name>A0AAP2D8X5_9BACT</name>
<gene>
    <name evidence="2" type="ORF">KK078_13535</name>
</gene>
<proteinExistence type="predicted"/>
<evidence type="ECO:0008006" key="4">
    <source>
        <dbReference type="Google" id="ProtNLM"/>
    </source>
</evidence>
<feature type="signal peptide" evidence="1">
    <location>
        <begin position="1"/>
        <end position="19"/>
    </location>
</feature>
<comment type="caution">
    <text evidence="2">The sequence shown here is derived from an EMBL/GenBank/DDBJ whole genome shotgun (WGS) entry which is preliminary data.</text>
</comment>
<dbReference type="RefSeq" id="WP_254090819.1">
    <property type="nucleotide sequence ID" value="NZ_JAHESC010000018.1"/>
</dbReference>
<evidence type="ECO:0000313" key="2">
    <source>
        <dbReference type="EMBL" id="MBT1687588.1"/>
    </source>
</evidence>
<evidence type="ECO:0000256" key="1">
    <source>
        <dbReference type="SAM" id="SignalP"/>
    </source>
</evidence>
<keyword evidence="1" id="KW-0732">Signal</keyword>
<sequence length="474" mass="53011">MRIVCTAILGCWLTAAAWAQPVAGTKRTIGDLEIYQDFKNRNLFYYAPGNLSLANEQHGKPRFQLLEMRYTGTAATGNQGEARFANVVQFTVLMEEAPREALQQARQQLGGTRIDLRPLPIRDVEAFVVAPVGGQQEKGGYRRIGKDGSFQAEGDKGSSGRSGYWTERTFTLKLENHEAQLLWDQVQQDQLALSLGYAFYADLLPARTGDVDVKHNGRVSEAFEETVTPLLTTDTVPTSSVVRADAFAIRINTKQWPDVLKKIDLNEGVPPAYAALEVRCFDFTDDLRPDLAIKAIDIVATGVGGQQVTLPAQKFLSSEPDLWARQIRFPYAVKLTAPYKYRIVEYTREGTRQVSEWVTAPSWNTHLDITTPAATNAFARREVDLEVPLEEFETLGIRRADVIVRYTFRQKPTATLVTFQAGDELPLKQATFKCDRGQPVACAIRWTFSDGKTLTGNNPVVGEDDYLYFDIPKE</sequence>
<evidence type="ECO:0000313" key="3">
    <source>
        <dbReference type="Proteomes" id="UP001319180"/>
    </source>
</evidence>
<dbReference type="Proteomes" id="UP001319180">
    <property type="component" value="Unassembled WGS sequence"/>
</dbReference>
<protein>
    <recommendedName>
        <fullName evidence="4">PKD domain-containing protein</fullName>
    </recommendedName>
</protein>
<reference evidence="2 3" key="1">
    <citation type="submission" date="2021-05" db="EMBL/GenBank/DDBJ databases">
        <title>A Polyphasic approach of four new species of the genus Ohtaekwangia: Ohtaekwangia histidinii sp. nov., Ohtaekwangia cretensis sp. nov., Ohtaekwangia indiensis sp. nov., Ohtaekwangia reichenbachii sp. nov. from diverse environment.</title>
        <authorList>
            <person name="Octaviana S."/>
        </authorList>
    </citation>
    <scope>NUCLEOTIDE SEQUENCE [LARGE SCALE GENOMIC DNA]</scope>
    <source>
        <strain evidence="2 3">PWU37</strain>
    </source>
</reference>
<accession>A0AAP2D8X5</accession>
<dbReference type="EMBL" id="JAHESC010000018">
    <property type="protein sequence ID" value="MBT1687588.1"/>
    <property type="molecule type" value="Genomic_DNA"/>
</dbReference>
<feature type="chain" id="PRO_5042943273" description="PKD domain-containing protein" evidence="1">
    <location>
        <begin position="20"/>
        <end position="474"/>
    </location>
</feature>
<organism evidence="2 3">
    <name type="scientific">Dawidia soli</name>
    <dbReference type="NCBI Taxonomy" id="2782352"/>
    <lineage>
        <taxon>Bacteria</taxon>
        <taxon>Pseudomonadati</taxon>
        <taxon>Bacteroidota</taxon>
        <taxon>Cytophagia</taxon>
        <taxon>Cytophagales</taxon>
        <taxon>Chryseotaleaceae</taxon>
        <taxon>Dawidia</taxon>
    </lineage>
</organism>